<dbReference type="Proteomes" id="UP001589894">
    <property type="component" value="Unassembled WGS sequence"/>
</dbReference>
<gene>
    <name evidence="3" type="ORF">ACFFHU_26420</name>
</gene>
<comment type="caution">
    <text evidence="3">The sequence shown here is derived from an EMBL/GenBank/DDBJ whole genome shotgun (WGS) entry which is preliminary data.</text>
</comment>
<dbReference type="RefSeq" id="WP_377342982.1">
    <property type="nucleotide sequence ID" value="NZ_JBHLUE010000026.1"/>
</dbReference>
<evidence type="ECO:0000313" key="4">
    <source>
        <dbReference type="Proteomes" id="UP001589894"/>
    </source>
</evidence>
<keyword evidence="4" id="KW-1185">Reference proteome</keyword>
<dbReference type="EMBL" id="JBHLUE010000026">
    <property type="protein sequence ID" value="MFC0567661.1"/>
    <property type="molecule type" value="Genomic_DNA"/>
</dbReference>
<reference evidence="3 4" key="1">
    <citation type="submission" date="2024-09" db="EMBL/GenBank/DDBJ databases">
        <authorList>
            <person name="Sun Q."/>
            <person name="Mori K."/>
        </authorList>
    </citation>
    <scope>NUCLEOTIDE SEQUENCE [LARGE SCALE GENOMIC DNA]</scope>
    <source>
        <strain evidence="3 4">TBRC 2205</strain>
    </source>
</reference>
<evidence type="ECO:0000313" key="3">
    <source>
        <dbReference type="EMBL" id="MFC0567661.1"/>
    </source>
</evidence>
<organism evidence="3 4">
    <name type="scientific">Plantactinospora siamensis</name>
    <dbReference type="NCBI Taxonomy" id="555372"/>
    <lineage>
        <taxon>Bacteria</taxon>
        <taxon>Bacillati</taxon>
        <taxon>Actinomycetota</taxon>
        <taxon>Actinomycetes</taxon>
        <taxon>Micromonosporales</taxon>
        <taxon>Micromonosporaceae</taxon>
        <taxon>Plantactinospora</taxon>
    </lineage>
</organism>
<dbReference type="InterPro" id="IPR025285">
    <property type="entry name" value="DUF4145"/>
</dbReference>
<sequence>MDEQLTLLVESSDNFRFLAEPAFVLAADAVAAELYVDSDPDAAMAKSRRFAETLAKMLARRAGLDGRRIRDQNGRIEELARAGVIPEHIRSTFHVIRRAGNQAVHEGSRDRQKAASMVAACFVLGAWWYREQTGREVAHSFTPRPPAEAAPLRESITNIENRLTELQAAFQAEAGRAPTRSPVPKLVGGAVAITLIASLAYLVGPRLPSARNPPTGGSPSPERPPGPPLAAVSSFHAVSCRSSGWVVPSRGTAAIPYSPDRPAAEAVLASDGEVTVTVQGLQDRSVVLQSMKAQVERRGPAVAGTYLPMGCQGGVTPRKFLLDLDAANPRVVAEKGSISFPYKVAETEPEQFVITPTVRDQDIEFRLVIRWTSGADEGELVLPERAQPPFRVTAATAAQQFCLDLDKSLWRPSC</sequence>
<accession>A0ABV6P3Q8</accession>
<evidence type="ECO:0000256" key="1">
    <source>
        <dbReference type="SAM" id="MobiDB-lite"/>
    </source>
</evidence>
<evidence type="ECO:0000259" key="2">
    <source>
        <dbReference type="Pfam" id="PF13643"/>
    </source>
</evidence>
<dbReference type="Pfam" id="PF13643">
    <property type="entry name" value="DUF4145"/>
    <property type="match status" value="1"/>
</dbReference>
<proteinExistence type="predicted"/>
<feature type="region of interest" description="Disordered" evidence="1">
    <location>
        <begin position="210"/>
        <end position="230"/>
    </location>
</feature>
<feature type="domain" description="DUF4145" evidence="2">
    <location>
        <begin position="32"/>
        <end position="113"/>
    </location>
</feature>
<protein>
    <submittedName>
        <fullName evidence="3">DUF4145 domain-containing protein</fullName>
    </submittedName>
</protein>
<name>A0ABV6P3Q8_9ACTN</name>